<keyword evidence="3" id="KW-1185">Reference proteome</keyword>
<organism evidence="2 3">
    <name type="scientific">Elizabethkingia meningoseptica</name>
    <name type="common">Chryseobacterium meningosepticum</name>
    <dbReference type="NCBI Taxonomy" id="238"/>
    <lineage>
        <taxon>Bacteria</taxon>
        <taxon>Pseudomonadati</taxon>
        <taxon>Bacteroidota</taxon>
        <taxon>Flavobacteriia</taxon>
        <taxon>Flavobacteriales</taxon>
        <taxon>Weeksellaceae</taxon>
        <taxon>Elizabethkingia</taxon>
    </lineage>
</organism>
<protein>
    <submittedName>
        <fullName evidence="2">Uncharacterized protein</fullName>
    </submittedName>
</protein>
<gene>
    <name evidence="2" type="ORF">BMF97_06470</name>
</gene>
<feature type="transmembrane region" description="Helical" evidence="1">
    <location>
        <begin position="36"/>
        <end position="61"/>
    </location>
</feature>
<keyword evidence="1" id="KW-0812">Transmembrane</keyword>
<dbReference type="eggNOG" id="ENOG5031137">
    <property type="taxonomic scope" value="Bacteria"/>
</dbReference>
<accession>A0A1V3U1P0</accession>
<dbReference type="AlphaFoldDB" id="A0A1V3U1P0"/>
<keyword evidence="1" id="KW-1133">Transmembrane helix</keyword>
<dbReference type="Proteomes" id="UP000188947">
    <property type="component" value="Unassembled WGS sequence"/>
</dbReference>
<name>A0A1V3U1P0_ELIME</name>
<keyword evidence="1" id="KW-0472">Membrane</keyword>
<dbReference type="STRING" id="238.BBD35_15640"/>
<comment type="caution">
    <text evidence="2">The sequence shown here is derived from an EMBL/GenBank/DDBJ whole genome shotgun (WGS) entry which is preliminary data.</text>
</comment>
<dbReference type="EMBL" id="MPOG01000008">
    <property type="protein sequence ID" value="OOH96000.1"/>
    <property type="molecule type" value="Genomic_DNA"/>
</dbReference>
<evidence type="ECO:0000313" key="3">
    <source>
        <dbReference type="Proteomes" id="UP000188947"/>
    </source>
</evidence>
<dbReference type="OrthoDB" id="1450632at2"/>
<proteinExistence type="predicted"/>
<evidence type="ECO:0000313" key="2">
    <source>
        <dbReference type="EMBL" id="OOH96000.1"/>
    </source>
</evidence>
<sequence>MAYDGDTVMGFPFYFYKKSVGFSLVSEQMDEGEHFYLLKLVMDIIFAFILALVIEKLYTIFQKRKQKHRM</sequence>
<reference evidence="2 3" key="1">
    <citation type="submission" date="2016-11" db="EMBL/GenBank/DDBJ databases">
        <title>Genome sequence and comparative genomic analysis of clinical strain Elizabethkingia meningoseptica 61421 PRCM.</title>
        <authorList>
            <person name="Wang M."/>
            <person name="Hu S."/>
            <person name="Cao L."/>
            <person name="Jiang T."/>
            <person name="Zhou Y."/>
            <person name="Ming D."/>
        </authorList>
    </citation>
    <scope>NUCLEOTIDE SEQUENCE [LARGE SCALE GENOMIC DNA]</scope>
    <source>
        <strain evidence="2 3">61421 PRCM</strain>
    </source>
</reference>
<evidence type="ECO:0000256" key="1">
    <source>
        <dbReference type="SAM" id="Phobius"/>
    </source>
</evidence>